<dbReference type="Proteomes" id="UP000007058">
    <property type="component" value="Chromosome"/>
</dbReference>
<dbReference type="KEGG" id="mag:amb3294"/>
<evidence type="ECO:0000256" key="1">
    <source>
        <dbReference type="ARBA" id="ARBA00023172"/>
    </source>
</evidence>
<evidence type="ECO:0000313" key="3">
    <source>
        <dbReference type="EMBL" id="BAE52098.1"/>
    </source>
</evidence>
<feature type="compositionally biased region" description="Basic and acidic residues" evidence="2">
    <location>
        <begin position="229"/>
        <end position="250"/>
    </location>
</feature>
<evidence type="ECO:0000313" key="4">
    <source>
        <dbReference type="Proteomes" id="UP000007058"/>
    </source>
</evidence>
<dbReference type="InterPro" id="IPR013762">
    <property type="entry name" value="Integrase-like_cat_sf"/>
</dbReference>
<feature type="region of interest" description="Disordered" evidence="2">
    <location>
        <begin position="227"/>
        <end position="250"/>
    </location>
</feature>
<sequence length="250" mass="28420">MTSIPDHAPTTTDTPSSASSPTPHFTQTDWMHLLEVIPNWLNPPKLVGDNRRHRQLCWWCCLTLRAYGLRVAEGYQLKFSSLLPDVGPDGEEIYVKLHVNAVKSLVKPRTVEPIDHMRQEISTILLKTLPAYYEAQFGRKPTANDPLWMHRDGSAIGSFAKSFDSLLDSAKLTHNVYGHDFDLTSIRHTTITEEIETSDLNPGVIATWAGTSIAMLDKTYNHALGVRARRQERERRERLRQMSSEKKSDK</sequence>
<dbReference type="SUPFAM" id="SSF56349">
    <property type="entry name" value="DNA breaking-rejoining enzymes"/>
    <property type="match status" value="1"/>
</dbReference>
<dbReference type="GO" id="GO:0003677">
    <property type="term" value="F:DNA binding"/>
    <property type="evidence" value="ECO:0007669"/>
    <property type="project" value="InterPro"/>
</dbReference>
<protein>
    <recommendedName>
        <fullName evidence="5">Tyr recombinase domain-containing protein</fullName>
    </recommendedName>
</protein>
<accession>Q2W227</accession>
<evidence type="ECO:0000256" key="2">
    <source>
        <dbReference type="SAM" id="MobiDB-lite"/>
    </source>
</evidence>
<name>Q2W227_PARM1</name>
<reference evidence="3 4" key="1">
    <citation type="journal article" date="2005" name="DNA Res.">
        <title>Complete genome sequence of the facultative anaerobic magnetotactic bacterium Magnetospirillum sp. strain AMB-1.</title>
        <authorList>
            <person name="Matsunaga T."/>
            <person name="Okamura Y."/>
            <person name="Fukuda Y."/>
            <person name="Wahyudi A.T."/>
            <person name="Murase Y."/>
            <person name="Takeyama H."/>
        </authorList>
    </citation>
    <scope>NUCLEOTIDE SEQUENCE [LARGE SCALE GENOMIC DNA]</scope>
    <source>
        <strain evidence="4">ATCC 700264 / AMB-1</strain>
    </source>
</reference>
<dbReference type="GO" id="GO:0006310">
    <property type="term" value="P:DNA recombination"/>
    <property type="evidence" value="ECO:0007669"/>
    <property type="project" value="UniProtKB-KW"/>
</dbReference>
<dbReference type="EMBL" id="AP007255">
    <property type="protein sequence ID" value="BAE52098.1"/>
    <property type="molecule type" value="Genomic_DNA"/>
</dbReference>
<organism evidence="3 4">
    <name type="scientific">Paramagnetospirillum magneticum (strain ATCC 700264 / AMB-1)</name>
    <name type="common">Magnetospirillum magneticum</name>
    <dbReference type="NCBI Taxonomy" id="342108"/>
    <lineage>
        <taxon>Bacteria</taxon>
        <taxon>Pseudomonadati</taxon>
        <taxon>Pseudomonadota</taxon>
        <taxon>Alphaproteobacteria</taxon>
        <taxon>Rhodospirillales</taxon>
        <taxon>Magnetospirillaceae</taxon>
        <taxon>Paramagnetospirillum</taxon>
    </lineage>
</organism>
<dbReference type="AlphaFoldDB" id="Q2W227"/>
<gene>
    <name evidence="3" type="ordered locus">amb3294</name>
</gene>
<dbReference type="GO" id="GO:0015074">
    <property type="term" value="P:DNA integration"/>
    <property type="evidence" value="ECO:0007669"/>
    <property type="project" value="InterPro"/>
</dbReference>
<dbReference type="HOGENOM" id="CLU_1110384_0_0_5"/>
<dbReference type="InterPro" id="IPR011010">
    <property type="entry name" value="DNA_brk_join_enz"/>
</dbReference>
<evidence type="ECO:0008006" key="5">
    <source>
        <dbReference type="Google" id="ProtNLM"/>
    </source>
</evidence>
<proteinExistence type="predicted"/>
<keyword evidence="1" id="KW-0233">DNA recombination</keyword>
<dbReference type="Gene3D" id="1.10.443.10">
    <property type="entry name" value="Intergrase catalytic core"/>
    <property type="match status" value="1"/>
</dbReference>
<feature type="region of interest" description="Disordered" evidence="2">
    <location>
        <begin position="1"/>
        <end position="23"/>
    </location>
</feature>
<keyword evidence="4" id="KW-1185">Reference proteome</keyword>